<name>F8NQZ6_SERL9</name>
<dbReference type="OrthoDB" id="2606310at2759"/>
<gene>
    <name evidence="1" type="ORF">SERLADRAFT_436006</name>
</gene>
<dbReference type="Proteomes" id="UP000008064">
    <property type="component" value="Unassembled WGS sequence"/>
</dbReference>
<dbReference type="GeneID" id="18814622"/>
<accession>F8NQZ6</accession>
<sequence length="365" mass="41733">MAEITFPITELSVEIVLEIIKQAATPDFKKLHLGVNPYKTAVNLCLVSHAFRAVALPQMLHSVILSKTNNIHSFIKALRIQRAYYICMTSPATHIPSCENYHFITNEPIIRARLLYCDYSKYVHRMWIGECEYIPSAEPGEPGRAPTIHEIDACIETDYAILAPVLFATSSLGIDFMSFKILFRALETVWKREYEIARPITTPLPWKITSLTLTGFPLFTYIYATEGEAFLSTLERVVLLIPWKDGDLHRVLPSWANSVSWSFFSKVKEIALPIPRATNQFLVSEFDMLFLNTNGIRDILYRRNIGWIIDILNAQDRSDRNGRAIKVRLGVHGNENSGGLDRDIQVHGNFVLPTLWEEMWAEVFE</sequence>
<proteinExistence type="predicted"/>
<dbReference type="RefSeq" id="XP_007316342.1">
    <property type="nucleotide sequence ID" value="XM_007316280.1"/>
</dbReference>
<dbReference type="EMBL" id="GL945432">
    <property type="protein sequence ID" value="EGO26169.1"/>
    <property type="molecule type" value="Genomic_DNA"/>
</dbReference>
<dbReference type="AlphaFoldDB" id="F8NQZ6"/>
<reference evidence="1" key="1">
    <citation type="submission" date="2011-04" db="EMBL/GenBank/DDBJ databases">
        <title>Evolution of plant cell wall degrading machinery underlies the functional diversity of forest fungi.</title>
        <authorList>
            <consortium name="US DOE Joint Genome Institute (JGI-PGF)"/>
            <person name="Eastwood D.C."/>
            <person name="Floudas D."/>
            <person name="Binder M."/>
            <person name="Majcherczyk A."/>
            <person name="Schneider P."/>
            <person name="Aerts A."/>
            <person name="Asiegbu F.O."/>
            <person name="Baker S.E."/>
            <person name="Barry K."/>
            <person name="Bendiksby M."/>
            <person name="Blumentritt M."/>
            <person name="Coutinho P.M."/>
            <person name="Cullen D."/>
            <person name="Cullen D."/>
            <person name="Gathman A."/>
            <person name="Goodell B."/>
            <person name="Henrissat B."/>
            <person name="Ihrmark K."/>
            <person name="Kauserud H."/>
            <person name="Kohler A."/>
            <person name="LaButti K."/>
            <person name="Lapidus A."/>
            <person name="Lavin J.L."/>
            <person name="Lee Y.-H."/>
            <person name="Lindquist E."/>
            <person name="Lilly W."/>
            <person name="Lucas S."/>
            <person name="Morin E."/>
            <person name="Murat C."/>
            <person name="Oguiza J.A."/>
            <person name="Park J."/>
            <person name="Pisabarro A.G."/>
            <person name="Riley R."/>
            <person name="Rosling A."/>
            <person name="Salamov A."/>
            <person name="Schmidt O."/>
            <person name="Schmutz J."/>
            <person name="Skrede I."/>
            <person name="Stenlid J."/>
            <person name="Wiebenga A."/>
            <person name="Xie X."/>
            <person name="Kues U."/>
            <person name="Hibbett D.S."/>
            <person name="Hoffmeister D."/>
            <person name="Hogberg N."/>
            <person name="Martin F."/>
            <person name="Grigoriev I.V."/>
            <person name="Watkinson S.C."/>
        </authorList>
    </citation>
    <scope>NUCLEOTIDE SEQUENCE</scope>
    <source>
        <strain evidence="1">S7.9</strain>
    </source>
</reference>
<dbReference type="KEGG" id="sla:SERLADRAFT_436006"/>
<dbReference type="HOGENOM" id="CLU_759025_0_0_1"/>
<protein>
    <submittedName>
        <fullName evidence="1">Uncharacterized protein</fullName>
    </submittedName>
</protein>
<evidence type="ECO:0000313" key="1">
    <source>
        <dbReference type="EMBL" id="EGO26169.1"/>
    </source>
</evidence>
<organism>
    <name type="scientific">Serpula lacrymans var. lacrymans (strain S7.9)</name>
    <name type="common">Dry rot fungus</name>
    <dbReference type="NCBI Taxonomy" id="578457"/>
    <lineage>
        <taxon>Eukaryota</taxon>
        <taxon>Fungi</taxon>
        <taxon>Dikarya</taxon>
        <taxon>Basidiomycota</taxon>
        <taxon>Agaricomycotina</taxon>
        <taxon>Agaricomycetes</taxon>
        <taxon>Agaricomycetidae</taxon>
        <taxon>Boletales</taxon>
        <taxon>Coniophorineae</taxon>
        <taxon>Serpulaceae</taxon>
        <taxon>Serpula</taxon>
    </lineage>
</organism>